<feature type="transmembrane region" description="Helical" evidence="7">
    <location>
        <begin position="207"/>
        <end position="233"/>
    </location>
</feature>
<evidence type="ECO:0000256" key="1">
    <source>
        <dbReference type="ARBA" id="ARBA00004141"/>
    </source>
</evidence>
<evidence type="ECO:0000256" key="5">
    <source>
        <dbReference type="ARBA" id="ARBA00023136"/>
    </source>
</evidence>
<accession>F0WAR6</accession>
<dbReference type="GO" id="GO:0005783">
    <property type="term" value="C:endoplasmic reticulum"/>
    <property type="evidence" value="ECO:0007669"/>
    <property type="project" value="TreeGrafter"/>
</dbReference>
<keyword evidence="2 7" id="KW-0808">Transferase</keyword>
<organism evidence="9">
    <name type="scientific">Albugo laibachii Nc14</name>
    <dbReference type="NCBI Taxonomy" id="890382"/>
    <lineage>
        <taxon>Eukaryota</taxon>
        <taxon>Sar</taxon>
        <taxon>Stramenopiles</taxon>
        <taxon>Oomycota</taxon>
        <taxon>Peronosporomycetes</taxon>
        <taxon>Albuginales</taxon>
        <taxon>Albuginaceae</taxon>
        <taxon>Albugo</taxon>
    </lineage>
</organism>
<dbReference type="InterPro" id="IPR001594">
    <property type="entry name" value="Palmitoyltrfase_DHHC"/>
</dbReference>
<evidence type="ECO:0000256" key="6">
    <source>
        <dbReference type="ARBA" id="ARBA00023315"/>
    </source>
</evidence>
<protein>
    <recommendedName>
        <fullName evidence="7">Palmitoyltransferase</fullName>
        <ecNumber evidence="7">2.3.1.225</ecNumber>
    </recommendedName>
</protein>
<feature type="transmembrane region" description="Helical" evidence="7">
    <location>
        <begin position="50"/>
        <end position="68"/>
    </location>
</feature>
<name>F0WAR6_9STRA</name>
<keyword evidence="6 7" id="KW-0012">Acyltransferase</keyword>
<evidence type="ECO:0000259" key="8">
    <source>
        <dbReference type="Pfam" id="PF01529"/>
    </source>
</evidence>
<sequence length="333" mass="37456">MRIRAALYTKDKAPVTVSFCQASIRTYRLNTASSSNVSRRMRLKWFLKDPAGIFTASIALLLLIAVLLSTQYTIIRWLGIFSLLGIILNAWILALFGLCIWAHIMTMTTNPGTIPLNYEIKPLNQSTTSIFEEDCVVIEEAEMTTDDLESLMDDGSVLIACDVCNTYRPVRAIHCDTCNRCVILQDHHCPWINNCIGIGNQKFFLQLLLYVSFTSIYAILIILCEYTLCMNTLCGFQSYSIPGRIGAWIIGAACVFGSFCAILLGMEMCSIAEDSQLEAIALQLESMRSSEARSTLERHLSVLFGTNAFQFSWLIPSLPKYSEKEFQLVYGYR</sequence>
<dbReference type="EC" id="2.3.1.225" evidence="7"/>
<dbReference type="PROSITE" id="PS50216">
    <property type="entry name" value="DHHC"/>
    <property type="match status" value="1"/>
</dbReference>
<comment type="catalytic activity">
    <reaction evidence="7">
        <text>L-cysteinyl-[protein] + hexadecanoyl-CoA = S-hexadecanoyl-L-cysteinyl-[protein] + CoA</text>
        <dbReference type="Rhea" id="RHEA:36683"/>
        <dbReference type="Rhea" id="RHEA-COMP:10131"/>
        <dbReference type="Rhea" id="RHEA-COMP:11032"/>
        <dbReference type="ChEBI" id="CHEBI:29950"/>
        <dbReference type="ChEBI" id="CHEBI:57287"/>
        <dbReference type="ChEBI" id="CHEBI:57379"/>
        <dbReference type="ChEBI" id="CHEBI:74151"/>
        <dbReference type="EC" id="2.3.1.225"/>
    </reaction>
</comment>
<dbReference type="GO" id="GO:0016020">
    <property type="term" value="C:membrane"/>
    <property type="evidence" value="ECO:0007669"/>
    <property type="project" value="UniProtKB-SubCell"/>
</dbReference>
<keyword evidence="5 7" id="KW-0472">Membrane</keyword>
<dbReference type="GO" id="GO:0006612">
    <property type="term" value="P:protein targeting to membrane"/>
    <property type="evidence" value="ECO:0007669"/>
    <property type="project" value="TreeGrafter"/>
</dbReference>
<dbReference type="EMBL" id="FR824092">
    <property type="protein sequence ID" value="CCA18238.1"/>
    <property type="molecule type" value="Genomic_DNA"/>
</dbReference>
<keyword evidence="4 7" id="KW-1133">Transmembrane helix</keyword>
<keyword evidence="3 7" id="KW-0812">Transmembrane</keyword>
<dbReference type="AlphaFoldDB" id="F0WAR6"/>
<feature type="transmembrane region" description="Helical" evidence="7">
    <location>
        <begin position="245"/>
        <end position="266"/>
    </location>
</feature>
<dbReference type="Pfam" id="PF01529">
    <property type="entry name" value="DHHC"/>
    <property type="match status" value="1"/>
</dbReference>
<evidence type="ECO:0000256" key="3">
    <source>
        <dbReference type="ARBA" id="ARBA00022692"/>
    </source>
</evidence>
<dbReference type="GO" id="GO:0019706">
    <property type="term" value="F:protein-cysteine S-palmitoyltransferase activity"/>
    <property type="evidence" value="ECO:0007669"/>
    <property type="project" value="UniProtKB-EC"/>
</dbReference>
<dbReference type="HOGENOM" id="CLU_077038_0_0_1"/>
<gene>
    <name evidence="9" type="primary">AlNc14C47G3780</name>
    <name evidence="9" type="ORF">ALNC14_043810</name>
</gene>
<dbReference type="GO" id="GO:0005794">
    <property type="term" value="C:Golgi apparatus"/>
    <property type="evidence" value="ECO:0007669"/>
    <property type="project" value="TreeGrafter"/>
</dbReference>
<evidence type="ECO:0000313" key="9">
    <source>
        <dbReference type="EMBL" id="CCA18238.1"/>
    </source>
</evidence>
<evidence type="ECO:0000256" key="7">
    <source>
        <dbReference type="RuleBase" id="RU079119"/>
    </source>
</evidence>
<proteinExistence type="inferred from homology"/>
<comment type="subcellular location">
    <subcellularLocation>
        <location evidence="1">Membrane</location>
        <topology evidence="1">Multi-pass membrane protein</topology>
    </subcellularLocation>
</comment>
<feature type="domain" description="Palmitoyltransferase DHHC" evidence="8">
    <location>
        <begin position="161"/>
        <end position="273"/>
    </location>
</feature>
<reference evidence="9" key="2">
    <citation type="submission" date="2011-02" db="EMBL/GenBank/DDBJ databases">
        <authorList>
            <person name="MacLean D."/>
        </authorList>
    </citation>
    <scope>NUCLEOTIDE SEQUENCE</scope>
</reference>
<comment type="similarity">
    <text evidence="7">Belongs to the DHHC palmitoyltransferase family.</text>
</comment>
<evidence type="ECO:0000256" key="2">
    <source>
        <dbReference type="ARBA" id="ARBA00022679"/>
    </source>
</evidence>
<dbReference type="PANTHER" id="PTHR22883">
    <property type="entry name" value="ZINC FINGER DHHC DOMAIN CONTAINING PROTEIN"/>
    <property type="match status" value="1"/>
</dbReference>
<dbReference type="InterPro" id="IPR039859">
    <property type="entry name" value="PFA4/ZDH16/20/ERF2-like"/>
</dbReference>
<dbReference type="PANTHER" id="PTHR22883:SF147">
    <property type="entry name" value="PALMITOYLTRANSFERASE"/>
    <property type="match status" value="1"/>
</dbReference>
<evidence type="ECO:0000256" key="4">
    <source>
        <dbReference type="ARBA" id="ARBA00022989"/>
    </source>
</evidence>
<feature type="transmembrane region" description="Helical" evidence="7">
    <location>
        <begin position="74"/>
        <end position="101"/>
    </location>
</feature>
<reference evidence="9" key="1">
    <citation type="journal article" date="2011" name="PLoS Biol.">
        <title>Gene gain and loss during evolution of obligate parasitism in the white rust pathogen of Arabidopsis thaliana.</title>
        <authorList>
            <person name="Kemen E."/>
            <person name="Gardiner A."/>
            <person name="Schultz-Larsen T."/>
            <person name="Kemen A.C."/>
            <person name="Balmuth A.L."/>
            <person name="Robert-Seilaniantz A."/>
            <person name="Bailey K."/>
            <person name="Holub E."/>
            <person name="Studholme D.J."/>
            <person name="Maclean D."/>
            <person name="Jones J.D."/>
        </authorList>
    </citation>
    <scope>NUCLEOTIDE SEQUENCE</scope>
</reference>
<comment type="domain">
    <text evidence="7">The DHHC domain is required for palmitoyltransferase activity.</text>
</comment>